<evidence type="ECO:0000313" key="1">
    <source>
        <dbReference type="EMBL" id="KAK6759088.1"/>
    </source>
</evidence>
<dbReference type="EMBL" id="JAVFWL010000005">
    <property type="protein sequence ID" value="KAK6759088.1"/>
    <property type="molecule type" value="Genomic_DNA"/>
</dbReference>
<accession>A0ABR1E8X6</accession>
<gene>
    <name evidence="1" type="primary">Necator_chrV.g21148</name>
    <name evidence="1" type="ORF">RB195_016355</name>
</gene>
<sequence length="77" mass="9147">MLERSLCPLDRLKKMRDFVVILHNLHEHLDAILCASACHNKTNFELFMIFPQPIMLLEEMWMGNINNMTCEPKQNHH</sequence>
<reference evidence="1 2" key="1">
    <citation type="submission" date="2023-08" db="EMBL/GenBank/DDBJ databases">
        <title>A Necator americanus chromosomal reference genome.</title>
        <authorList>
            <person name="Ilik V."/>
            <person name="Petrzelkova K.J."/>
            <person name="Pardy F."/>
            <person name="Fuh T."/>
            <person name="Niatou-Singa F.S."/>
            <person name="Gouil Q."/>
            <person name="Baker L."/>
            <person name="Ritchie M.E."/>
            <person name="Jex A.R."/>
            <person name="Gazzola D."/>
            <person name="Li H."/>
            <person name="Toshio Fujiwara R."/>
            <person name="Zhan B."/>
            <person name="Aroian R.V."/>
            <person name="Pafco B."/>
            <person name="Schwarz E.M."/>
        </authorList>
    </citation>
    <scope>NUCLEOTIDE SEQUENCE [LARGE SCALE GENOMIC DNA]</scope>
    <source>
        <strain evidence="1 2">Aroian</strain>
        <tissue evidence="1">Whole animal</tissue>
    </source>
</reference>
<protein>
    <submittedName>
        <fullName evidence="1">Uncharacterized protein</fullName>
    </submittedName>
</protein>
<evidence type="ECO:0000313" key="2">
    <source>
        <dbReference type="Proteomes" id="UP001303046"/>
    </source>
</evidence>
<dbReference type="Proteomes" id="UP001303046">
    <property type="component" value="Unassembled WGS sequence"/>
</dbReference>
<keyword evidence="2" id="KW-1185">Reference proteome</keyword>
<comment type="caution">
    <text evidence="1">The sequence shown here is derived from an EMBL/GenBank/DDBJ whole genome shotgun (WGS) entry which is preliminary data.</text>
</comment>
<proteinExistence type="predicted"/>
<organism evidence="1 2">
    <name type="scientific">Necator americanus</name>
    <name type="common">Human hookworm</name>
    <dbReference type="NCBI Taxonomy" id="51031"/>
    <lineage>
        <taxon>Eukaryota</taxon>
        <taxon>Metazoa</taxon>
        <taxon>Ecdysozoa</taxon>
        <taxon>Nematoda</taxon>
        <taxon>Chromadorea</taxon>
        <taxon>Rhabditida</taxon>
        <taxon>Rhabditina</taxon>
        <taxon>Rhabditomorpha</taxon>
        <taxon>Strongyloidea</taxon>
        <taxon>Ancylostomatidae</taxon>
        <taxon>Bunostominae</taxon>
        <taxon>Necator</taxon>
    </lineage>
</organism>
<name>A0ABR1E8X6_NECAM</name>